<evidence type="ECO:0000256" key="4">
    <source>
        <dbReference type="SAM" id="SignalP"/>
    </source>
</evidence>
<dbReference type="PANTHER" id="PTHR24126">
    <property type="entry name" value="ANKYRIN REPEAT, PH AND SEC7 DOMAIN CONTAINING PROTEIN SECG-RELATED"/>
    <property type="match status" value="1"/>
</dbReference>
<dbReference type="eggNOG" id="COG0666">
    <property type="taxonomic scope" value="Bacteria"/>
</dbReference>
<dbReference type="PANTHER" id="PTHR24126:SF14">
    <property type="entry name" value="ANK_REP_REGION DOMAIN-CONTAINING PROTEIN"/>
    <property type="match status" value="1"/>
</dbReference>
<protein>
    <submittedName>
        <fullName evidence="5">Ankyrin repeats containing protein</fullName>
    </submittedName>
</protein>
<evidence type="ECO:0000256" key="1">
    <source>
        <dbReference type="ARBA" id="ARBA00022737"/>
    </source>
</evidence>
<dbReference type="EMBL" id="HG793133">
    <property type="protein sequence ID" value="CDK30242.1"/>
    <property type="molecule type" value="Genomic_DNA"/>
</dbReference>
<dbReference type="Pfam" id="PF12796">
    <property type="entry name" value="Ank_2"/>
    <property type="match status" value="2"/>
</dbReference>
<dbReference type="Proteomes" id="UP000018769">
    <property type="component" value="Chromosome I"/>
</dbReference>
<evidence type="ECO:0000256" key="3">
    <source>
        <dbReference type="PROSITE-ProRule" id="PRU00023"/>
    </source>
</evidence>
<feature type="chain" id="PRO_5004744525" evidence="4">
    <location>
        <begin position="20"/>
        <end position="332"/>
    </location>
</feature>
<sequence>MNINKLLIFIYLASTFSFALSMQDQESERDYKEEIFNLLEKPNIETTEETLAQLIPEAYSAGYKCKKILFYIVKTSKYTSLISLLVNLGVDINIKDRFNSTPLIYALKFGKLKVAQLILSYDNIDVNVIDNNGYTALMYAVYKGYRDVAELILQYDPDVNIKYENQENILMQACFQNLENIIQDLLDKGIDVNSKNNYGVTALIRACDVGNINIVKTLLACEGIDIDVQDNKGWTPLMYAANKRHNEVIRLLLEHKKNITAIKDLNRSSLPKDTNSKLTYNKQTLFKSTIAIGISGTVIFVIDKIRNKKSKEHRIKDSEKELVYQVNEQNLC</sequence>
<dbReference type="PROSITE" id="PS50297">
    <property type="entry name" value="ANK_REP_REGION"/>
    <property type="match status" value="2"/>
</dbReference>
<feature type="repeat" description="ANK" evidence="3">
    <location>
        <begin position="198"/>
        <end position="231"/>
    </location>
</feature>
<dbReference type="InterPro" id="IPR036770">
    <property type="entry name" value="Ankyrin_rpt-contain_sf"/>
</dbReference>
<evidence type="ECO:0000313" key="5">
    <source>
        <dbReference type="EMBL" id="CDK30242.1"/>
    </source>
</evidence>
<feature type="signal peptide" evidence="4">
    <location>
        <begin position="1"/>
        <end position="19"/>
    </location>
</feature>
<keyword evidence="1" id="KW-0677">Repeat</keyword>
<dbReference type="InterPro" id="IPR002110">
    <property type="entry name" value="Ankyrin_rpt"/>
</dbReference>
<dbReference type="RefSeq" id="WP_023791125.1">
    <property type="nucleotide sequence ID" value="NC_023003.1"/>
</dbReference>
<dbReference type="AlphaFoldDB" id="V6DF69"/>
<feature type="repeat" description="ANK" evidence="3">
    <location>
        <begin position="232"/>
        <end position="264"/>
    </location>
</feature>
<dbReference type="SMART" id="SM00248">
    <property type="entry name" value="ANK"/>
    <property type="match status" value="6"/>
</dbReference>
<dbReference type="KEGG" id="dpb:BABL1_gene_937"/>
<accession>V6DF69</accession>
<dbReference type="HOGENOM" id="CLU_835965_0_0_7"/>
<dbReference type="SUPFAM" id="SSF48403">
    <property type="entry name" value="Ankyrin repeat"/>
    <property type="match status" value="1"/>
</dbReference>
<keyword evidence="2 3" id="KW-0040">ANK repeat</keyword>
<evidence type="ECO:0000256" key="2">
    <source>
        <dbReference type="ARBA" id="ARBA00023043"/>
    </source>
</evidence>
<dbReference type="PROSITE" id="PS50088">
    <property type="entry name" value="ANK_REPEAT"/>
    <property type="match status" value="3"/>
</dbReference>
<keyword evidence="4" id="KW-0732">Signal</keyword>
<dbReference type="OrthoDB" id="671583at2"/>
<keyword evidence="6" id="KW-1185">Reference proteome</keyword>
<organism evidence="5 6">
    <name type="scientific">Candidatus Babela massiliensis</name>
    <dbReference type="NCBI Taxonomy" id="673862"/>
    <lineage>
        <taxon>Bacteria</taxon>
        <taxon>Candidatus Babelota</taxon>
        <taxon>Candidatus Babeliae</taxon>
        <taxon>Candidatus Babeliales</taxon>
        <taxon>Candidatus Babeliaceae</taxon>
        <taxon>Candidatus Babela</taxon>
    </lineage>
</organism>
<dbReference type="STRING" id="673862.BABL1_gene_937"/>
<dbReference type="Gene3D" id="1.25.40.20">
    <property type="entry name" value="Ankyrin repeat-containing domain"/>
    <property type="match status" value="1"/>
</dbReference>
<reference evidence="5 6" key="1">
    <citation type="journal article" date="2015" name="Biol. Direct">
        <title>Babela massiliensis, a representative of a widespread bacterial phylum with unusual adaptations to parasitism in amoebae.</title>
        <authorList>
            <person name="Pagnier I."/>
            <person name="Yutin N."/>
            <person name="Croce O."/>
            <person name="Makarova K.S."/>
            <person name="Wolf Y.I."/>
            <person name="Benamar S."/>
            <person name="Raoult D."/>
            <person name="Koonin E.V."/>
            <person name="La Scola B."/>
        </authorList>
    </citation>
    <scope>NUCLEOTIDE SEQUENCE [LARGE SCALE GENOMIC DNA]</scope>
    <source>
        <strain evidence="6">BABL1</strain>
    </source>
</reference>
<gene>
    <name evidence="5" type="ORF">BABL1_gene_937</name>
</gene>
<proteinExistence type="predicted"/>
<name>V6DF69_9BACT</name>
<evidence type="ECO:0000313" key="6">
    <source>
        <dbReference type="Proteomes" id="UP000018769"/>
    </source>
</evidence>
<feature type="repeat" description="ANK" evidence="3">
    <location>
        <begin position="132"/>
        <end position="164"/>
    </location>
</feature>